<sequence length="316" mass="35111">MDRVLDEVFRDHTSLSQRNLELVTETSKLRHNLETLQKSMLSNVERFRPTQDDEIGEDFKALAAAVKVVTRDVPSTADTNKLAEGFKSYSLIQGVSVSHWKHKLHRKFLLEAAIWSVLMDTVFSTPFYVFGKYADFFTGQWMDSSESRDFSWPSPSPLAEKWRYITSEQLRRKIGGKSLVDGPGGEGGNCETDEVVVSSHEDTKGAVVAILTEILTSVAPSTKSAKIEKIVKKACDLALKLGIQRCRIQLVAPMLKQQYIAKKTAGIAVISGCEDVKVGRVEFVANPGLRKWGDGHGDHLDESLDLVPALVFIEGE</sequence>
<organism evidence="1 2">
    <name type="scientific">Lepidopterella palustris CBS 459.81</name>
    <dbReference type="NCBI Taxonomy" id="1314670"/>
    <lineage>
        <taxon>Eukaryota</taxon>
        <taxon>Fungi</taxon>
        <taxon>Dikarya</taxon>
        <taxon>Ascomycota</taxon>
        <taxon>Pezizomycotina</taxon>
        <taxon>Dothideomycetes</taxon>
        <taxon>Pleosporomycetidae</taxon>
        <taxon>Mytilinidiales</taxon>
        <taxon>Argynnaceae</taxon>
        <taxon>Lepidopterella</taxon>
    </lineage>
</organism>
<dbReference type="Proteomes" id="UP000250266">
    <property type="component" value="Unassembled WGS sequence"/>
</dbReference>
<accession>A0A8E2EED6</accession>
<gene>
    <name evidence="1" type="ORF">K432DRAFT_349279</name>
</gene>
<name>A0A8E2EED6_9PEZI</name>
<keyword evidence="2" id="KW-1185">Reference proteome</keyword>
<evidence type="ECO:0000313" key="2">
    <source>
        <dbReference type="Proteomes" id="UP000250266"/>
    </source>
</evidence>
<dbReference type="EMBL" id="KV744892">
    <property type="protein sequence ID" value="OCK82313.1"/>
    <property type="molecule type" value="Genomic_DNA"/>
</dbReference>
<reference evidence="1 2" key="1">
    <citation type="journal article" date="2016" name="Nat. Commun.">
        <title>Ectomycorrhizal ecology is imprinted in the genome of the dominant symbiotic fungus Cenococcum geophilum.</title>
        <authorList>
            <consortium name="DOE Joint Genome Institute"/>
            <person name="Peter M."/>
            <person name="Kohler A."/>
            <person name="Ohm R.A."/>
            <person name="Kuo A."/>
            <person name="Krutzmann J."/>
            <person name="Morin E."/>
            <person name="Arend M."/>
            <person name="Barry K.W."/>
            <person name="Binder M."/>
            <person name="Choi C."/>
            <person name="Clum A."/>
            <person name="Copeland A."/>
            <person name="Grisel N."/>
            <person name="Haridas S."/>
            <person name="Kipfer T."/>
            <person name="LaButti K."/>
            <person name="Lindquist E."/>
            <person name="Lipzen A."/>
            <person name="Maire R."/>
            <person name="Meier B."/>
            <person name="Mihaltcheva S."/>
            <person name="Molinier V."/>
            <person name="Murat C."/>
            <person name="Poggeler S."/>
            <person name="Quandt C.A."/>
            <person name="Sperisen C."/>
            <person name="Tritt A."/>
            <person name="Tisserant E."/>
            <person name="Crous P.W."/>
            <person name="Henrissat B."/>
            <person name="Nehls U."/>
            <person name="Egli S."/>
            <person name="Spatafora J.W."/>
            <person name="Grigoriev I.V."/>
            <person name="Martin F.M."/>
        </authorList>
    </citation>
    <scope>NUCLEOTIDE SEQUENCE [LARGE SCALE GENOMIC DNA]</scope>
    <source>
        <strain evidence="1 2">CBS 459.81</strain>
    </source>
</reference>
<proteinExistence type="predicted"/>
<dbReference type="AlphaFoldDB" id="A0A8E2EED6"/>
<evidence type="ECO:0000313" key="1">
    <source>
        <dbReference type="EMBL" id="OCK82313.1"/>
    </source>
</evidence>
<protein>
    <submittedName>
        <fullName evidence="1">Uncharacterized protein</fullName>
    </submittedName>
</protein>
<dbReference type="OrthoDB" id="3545916at2759"/>